<evidence type="ECO:0000256" key="7">
    <source>
        <dbReference type="ARBA" id="ARBA00044228"/>
    </source>
</evidence>
<dbReference type="InterPro" id="IPR037171">
    <property type="entry name" value="NagB/RpiA_transferase-like"/>
</dbReference>
<gene>
    <name evidence="10" type="ORF">VP01_592g15</name>
</gene>
<keyword evidence="3" id="KW-0963">Cytoplasm</keyword>
<evidence type="ECO:0000256" key="3">
    <source>
        <dbReference type="ARBA" id="ARBA00022490"/>
    </source>
</evidence>
<dbReference type="GO" id="GO:0005085">
    <property type="term" value="F:guanyl-nucleotide exchange factor activity"/>
    <property type="evidence" value="ECO:0007669"/>
    <property type="project" value="TreeGrafter"/>
</dbReference>
<dbReference type="Pfam" id="PF01008">
    <property type="entry name" value="IF-2B"/>
    <property type="match status" value="1"/>
</dbReference>
<dbReference type="VEuPathDB" id="FungiDB:VP01_592g15"/>
<reference evidence="10 11" key="1">
    <citation type="submission" date="2015-08" db="EMBL/GenBank/DDBJ databases">
        <title>Next Generation Sequencing and Analysis of the Genome of Puccinia sorghi L Schw, the Causal Agent of Maize Common Rust.</title>
        <authorList>
            <person name="Rochi L."/>
            <person name="Burguener G."/>
            <person name="Darino M."/>
            <person name="Turjanski A."/>
            <person name="Kreff E."/>
            <person name="Dieguez M.J."/>
            <person name="Sacco F."/>
        </authorList>
    </citation>
    <scope>NUCLEOTIDE SEQUENCE [LARGE SCALE GENOMIC DNA]</scope>
    <source>
        <strain evidence="10 11">RO10H11247</strain>
    </source>
</reference>
<evidence type="ECO:0000256" key="9">
    <source>
        <dbReference type="RuleBase" id="RU003814"/>
    </source>
</evidence>
<dbReference type="InterPro" id="IPR000649">
    <property type="entry name" value="IF-2B-related"/>
</dbReference>
<dbReference type="SUPFAM" id="SSF100950">
    <property type="entry name" value="NagB/RpiA/CoA transferase-like"/>
    <property type="match status" value="1"/>
</dbReference>
<dbReference type="PANTHER" id="PTHR45859">
    <property type="entry name" value="TRANSLATION INITIATION FACTOR EIF-2B SUBUNIT BETA"/>
    <property type="match status" value="1"/>
</dbReference>
<dbReference type="GO" id="GO:0005829">
    <property type="term" value="C:cytosol"/>
    <property type="evidence" value="ECO:0007669"/>
    <property type="project" value="UniProtKB-SubCell"/>
</dbReference>
<comment type="similarity">
    <text evidence="2 9">Belongs to the eIF-2B alpha/beta/delta subunits family.</text>
</comment>
<protein>
    <recommendedName>
        <fullName evidence="6">Translation initiation factor eIF2B subunit beta</fullName>
    </recommendedName>
    <alternativeName>
        <fullName evidence="7">eIF2B GDP-GTP exchange factor subunit beta</fullName>
    </alternativeName>
</protein>
<dbReference type="InterPro" id="IPR042529">
    <property type="entry name" value="IF_2B-like_C"/>
</dbReference>
<evidence type="ECO:0000256" key="4">
    <source>
        <dbReference type="ARBA" id="ARBA00022540"/>
    </source>
</evidence>
<dbReference type="Proteomes" id="UP000037035">
    <property type="component" value="Unassembled WGS sequence"/>
</dbReference>
<dbReference type="Gene3D" id="3.40.50.10470">
    <property type="entry name" value="Translation initiation factor eif-2b, domain 2"/>
    <property type="match status" value="1"/>
</dbReference>
<evidence type="ECO:0000256" key="8">
    <source>
        <dbReference type="ARBA" id="ARBA00046432"/>
    </source>
</evidence>
<dbReference type="GO" id="GO:0005851">
    <property type="term" value="C:eukaryotic translation initiation factor 2B complex"/>
    <property type="evidence" value="ECO:0007669"/>
    <property type="project" value="TreeGrafter"/>
</dbReference>
<name>A0A0L6UHP6_9BASI</name>
<evidence type="ECO:0000256" key="5">
    <source>
        <dbReference type="ARBA" id="ARBA00022917"/>
    </source>
</evidence>
<keyword evidence="11" id="KW-1185">Reference proteome</keyword>
<dbReference type="AlphaFoldDB" id="A0A0L6UHP6"/>
<dbReference type="OrthoDB" id="269919at2759"/>
<proteinExistence type="inferred from homology"/>
<accession>A0A0L6UHP6</accession>
<evidence type="ECO:0000256" key="6">
    <source>
        <dbReference type="ARBA" id="ARBA00044122"/>
    </source>
</evidence>
<evidence type="ECO:0000256" key="2">
    <source>
        <dbReference type="ARBA" id="ARBA00007251"/>
    </source>
</evidence>
<dbReference type="PANTHER" id="PTHR45859:SF1">
    <property type="entry name" value="TRANSLATION INITIATION FACTOR EIF-2B SUBUNIT BETA"/>
    <property type="match status" value="1"/>
</dbReference>
<keyword evidence="5" id="KW-0648">Protein biosynthesis</keyword>
<dbReference type="STRING" id="27349.A0A0L6UHP6"/>
<sequence>MKSNLNFEELDPRPTLAAQVLKVRPIPGCCGDVPIMVFKMDEDCSTWKRRQWKKMSNRHKLLTNYCRRRYTSMLDLSQCCYNLFLFTIFELRFSNFQPSLQGDKEKFKKNLILLFLEGWCLSGELLCRTPVKGSAADDMSQHQSNNILGGGGLSSAGHIMAVKRFSHETSKAQILKRIESFAYKLQNRQIVGSHATGSETIKLLREVIASAKFSSFDQLCGHLVEVGDFLSEVAPRDSKRTDDCIYCYVNNISEMVEKRREVIMTLDNSRTVTSFLQAAAKNKRKFTVIISETAPDFTGRKLSKNLTGSSPKIPNIVISDGSTFGLISRCTKLIIGCHIVFADGSILAKSGSLGLALAAKVHNVPVVVICGMFKFAPVYLSASDEWATLDISTPDQVLAVDELQDPQDSSIHPSDHPTHSQIEVINPYYDHVPANLISLFITNLGGHPSSLVYRLLKDLYGA</sequence>
<keyword evidence="4" id="KW-0396">Initiation factor</keyword>
<evidence type="ECO:0000313" key="11">
    <source>
        <dbReference type="Proteomes" id="UP000037035"/>
    </source>
</evidence>
<dbReference type="GO" id="GO:0003743">
    <property type="term" value="F:translation initiation factor activity"/>
    <property type="evidence" value="ECO:0007669"/>
    <property type="project" value="UniProtKB-KW"/>
</dbReference>
<evidence type="ECO:0000256" key="1">
    <source>
        <dbReference type="ARBA" id="ARBA00004514"/>
    </source>
</evidence>
<dbReference type="InterPro" id="IPR051855">
    <property type="entry name" value="eIF2B_beta_subunit"/>
</dbReference>
<evidence type="ECO:0000313" key="10">
    <source>
        <dbReference type="EMBL" id="KNZ48074.1"/>
    </source>
</evidence>
<comment type="caution">
    <text evidence="10">The sequence shown here is derived from an EMBL/GenBank/DDBJ whole genome shotgun (WGS) entry which is preliminary data.</text>
</comment>
<organism evidence="10 11">
    <name type="scientific">Puccinia sorghi</name>
    <dbReference type="NCBI Taxonomy" id="27349"/>
    <lineage>
        <taxon>Eukaryota</taxon>
        <taxon>Fungi</taxon>
        <taxon>Dikarya</taxon>
        <taxon>Basidiomycota</taxon>
        <taxon>Pucciniomycotina</taxon>
        <taxon>Pucciniomycetes</taxon>
        <taxon>Pucciniales</taxon>
        <taxon>Pucciniaceae</taxon>
        <taxon>Puccinia</taxon>
    </lineage>
</organism>
<comment type="subunit">
    <text evidence="8">Component of the translation initiation factor 2B (eIF2B) complex which is a heterodecamer of two sets of five different subunits: alpha, beta, gamma, delta and epsilon. Subunits alpha, beta and delta comprise a regulatory subcomplex and subunits epsilon and gamma comprise a catalytic subcomplex. Within the complex, the hexameric regulatory complex resides at the center, with the two heterodimeric catalytic subcomplexes bound on opposite sides.</text>
</comment>
<dbReference type="EMBL" id="LAVV01011196">
    <property type="protein sequence ID" value="KNZ48074.1"/>
    <property type="molecule type" value="Genomic_DNA"/>
</dbReference>
<comment type="subcellular location">
    <subcellularLocation>
        <location evidence="1">Cytoplasm</location>
        <location evidence="1">Cytosol</location>
    </subcellularLocation>
</comment>